<keyword evidence="5" id="KW-0325">Glycoprotein</keyword>
<dbReference type="EC" id="2.4.1.-" evidence="7"/>
<evidence type="ECO:0000256" key="3">
    <source>
        <dbReference type="ARBA" id="ARBA00022679"/>
    </source>
</evidence>
<dbReference type="PANTHER" id="PTHR31889">
    <property type="entry name" value="FUCOSYLTRANSFERASE 2-RELATED"/>
    <property type="match status" value="1"/>
</dbReference>
<accession>A0AAD7KZ79</accession>
<feature type="transmembrane region" description="Helical" evidence="7">
    <location>
        <begin position="21"/>
        <end position="39"/>
    </location>
</feature>
<reference evidence="8" key="1">
    <citation type="journal article" date="2023" name="Science">
        <title>Elucidation of the pathway for biosynthesis of saponin adjuvants from the soapbark tree.</title>
        <authorList>
            <person name="Reed J."/>
            <person name="Orme A."/>
            <person name="El-Demerdash A."/>
            <person name="Owen C."/>
            <person name="Martin L.B.B."/>
            <person name="Misra R.C."/>
            <person name="Kikuchi S."/>
            <person name="Rejzek M."/>
            <person name="Martin A.C."/>
            <person name="Harkess A."/>
            <person name="Leebens-Mack J."/>
            <person name="Louveau T."/>
            <person name="Stephenson M.J."/>
            <person name="Osbourn A."/>
        </authorList>
    </citation>
    <scope>NUCLEOTIDE SEQUENCE</scope>
    <source>
        <strain evidence="8">S10</strain>
    </source>
</reference>
<comment type="function">
    <text evidence="7">May be involved in cell wall biosynthesis.</text>
</comment>
<protein>
    <recommendedName>
        <fullName evidence="7">Fucosyltransferase</fullName>
        <ecNumber evidence="7">2.4.1.-</ecNumber>
    </recommendedName>
</protein>
<dbReference type="GO" id="GO:0042546">
    <property type="term" value="P:cell wall biogenesis"/>
    <property type="evidence" value="ECO:0007669"/>
    <property type="project" value="InterPro"/>
</dbReference>
<evidence type="ECO:0000256" key="1">
    <source>
        <dbReference type="ARBA" id="ARBA00010481"/>
    </source>
</evidence>
<gene>
    <name evidence="8" type="ORF">O6P43_028247</name>
</gene>
<sequence>MKVFKVTMEKLRLSSDPKRTALLVFYIALPVLPLLALFYQNSNSGLFEGLISKNKVLEGRKPQFGTATVLHGKARNFTGAKDVSFANTSNIPIDHKKLLDGLLAPGYDEGSCLSRYRSYLYRKGSTHKPSSYLISKLRKYEDLHRKCGPHTRHYNRTIGKLIKQNHMNVTTSCNYIVWIATNGLGNRILSMASAFLYAMLTNRVLLVKFQNDMLGLFCEPFLNSSWESPKKFPSMNDHHKNFETYESLLKNDKESNTSRKSWPSILQLDLQHHSSDENGQFFHCDHSQALLGKVPALILSTDQYFVPSLFMVPSFKKVLNKMFPEKDTVFHHLGHYLFHPSNDAWGLITRFYQAYMDKADERIGVQIRVFHPELTTFQIMMKEILECTLQNKVLPELDTQKSVASSWKNRTSKSVLVTSLFPEYAESLRAMYWTTPTVTGDVIGVYQPSHEGKQKFSDNIHNMKAWAEIYLLSLCDVLVTSSESTFGYAAQSLGGLKPWILYKNLGNENPPLCQRAFSMEPCFHFPTTCDCDGKTKLDVASVFPHMRHCEDYDTGVKLVDNHD</sequence>
<dbReference type="KEGG" id="qsa:O6P43_028247"/>
<evidence type="ECO:0000313" key="9">
    <source>
        <dbReference type="Proteomes" id="UP001163823"/>
    </source>
</evidence>
<keyword evidence="4 7" id="KW-0333">Golgi apparatus</keyword>
<name>A0AAD7KZ79_QUISA</name>
<keyword evidence="2 7" id="KW-0328">Glycosyltransferase</keyword>
<comment type="caution">
    <text evidence="8">The sequence shown here is derived from an EMBL/GenBank/DDBJ whole genome shotgun (WGS) entry which is preliminary data.</text>
</comment>
<evidence type="ECO:0000256" key="6">
    <source>
        <dbReference type="ARBA" id="ARBA00023316"/>
    </source>
</evidence>
<dbReference type="GO" id="GO:0071555">
    <property type="term" value="P:cell wall organization"/>
    <property type="evidence" value="ECO:0007669"/>
    <property type="project" value="UniProtKB-UniRule"/>
</dbReference>
<keyword evidence="7" id="KW-1133">Transmembrane helix</keyword>
<dbReference type="EMBL" id="JARAOO010000012">
    <property type="protein sequence ID" value="KAJ7947665.1"/>
    <property type="molecule type" value="Genomic_DNA"/>
</dbReference>
<dbReference type="FunFam" id="3.40.50.11340:FF:000005">
    <property type="entry name" value="Galactoside 2-alpha-L-fucosyltransferase"/>
    <property type="match status" value="1"/>
</dbReference>
<dbReference type="Gene3D" id="3.40.50.11340">
    <property type="match status" value="1"/>
</dbReference>
<keyword evidence="9" id="KW-1185">Reference proteome</keyword>
<proteinExistence type="inferred from homology"/>
<evidence type="ECO:0000256" key="4">
    <source>
        <dbReference type="ARBA" id="ARBA00023034"/>
    </source>
</evidence>
<keyword evidence="7" id="KW-0812">Transmembrane</keyword>
<dbReference type="GO" id="GO:0009969">
    <property type="term" value="P:xyloglucan biosynthetic process"/>
    <property type="evidence" value="ECO:0007669"/>
    <property type="project" value="TreeGrafter"/>
</dbReference>
<evidence type="ECO:0000256" key="5">
    <source>
        <dbReference type="ARBA" id="ARBA00023180"/>
    </source>
</evidence>
<dbReference type="PANTHER" id="PTHR31889:SF52">
    <property type="entry name" value="FUCOSYLTRANSFERASE"/>
    <property type="match status" value="1"/>
</dbReference>
<comment type="similarity">
    <text evidence="1 7">Belongs to the glycosyltransferase 37 family.</text>
</comment>
<dbReference type="Proteomes" id="UP001163823">
    <property type="component" value="Chromosome 12"/>
</dbReference>
<evidence type="ECO:0000256" key="7">
    <source>
        <dbReference type="RuleBase" id="RU367004"/>
    </source>
</evidence>
<keyword evidence="6 7" id="KW-0961">Cell wall biogenesis/degradation</keyword>
<dbReference type="AlphaFoldDB" id="A0AAD7KZ79"/>
<keyword evidence="3 7" id="KW-0808">Transferase</keyword>
<organism evidence="8 9">
    <name type="scientific">Quillaja saponaria</name>
    <name type="common">Soap bark tree</name>
    <dbReference type="NCBI Taxonomy" id="32244"/>
    <lineage>
        <taxon>Eukaryota</taxon>
        <taxon>Viridiplantae</taxon>
        <taxon>Streptophyta</taxon>
        <taxon>Embryophyta</taxon>
        <taxon>Tracheophyta</taxon>
        <taxon>Spermatophyta</taxon>
        <taxon>Magnoliopsida</taxon>
        <taxon>eudicotyledons</taxon>
        <taxon>Gunneridae</taxon>
        <taxon>Pentapetalae</taxon>
        <taxon>rosids</taxon>
        <taxon>fabids</taxon>
        <taxon>Fabales</taxon>
        <taxon>Quillajaceae</taxon>
        <taxon>Quillaja</taxon>
    </lineage>
</organism>
<evidence type="ECO:0000256" key="2">
    <source>
        <dbReference type="ARBA" id="ARBA00022676"/>
    </source>
</evidence>
<dbReference type="GO" id="GO:0032580">
    <property type="term" value="C:Golgi cisterna membrane"/>
    <property type="evidence" value="ECO:0007669"/>
    <property type="project" value="UniProtKB-SubCell"/>
</dbReference>
<dbReference type="GO" id="GO:0008107">
    <property type="term" value="F:galactoside 2-alpha-L-fucosyltransferase activity"/>
    <property type="evidence" value="ECO:0007669"/>
    <property type="project" value="InterPro"/>
</dbReference>
<dbReference type="InterPro" id="IPR004938">
    <property type="entry name" value="XG_FTase"/>
</dbReference>
<dbReference type="Pfam" id="PF03254">
    <property type="entry name" value="XG_FTase"/>
    <property type="match status" value="1"/>
</dbReference>
<keyword evidence="7" id="KW-0472">Membrane</keyword>
<comment type="subcellular location">
    <subcellularLocation>
        <location evidence="7">Golgi apparatus</location>
        <location evidence="7">Golgi stack membrane</location>
        <topology evidence="7">Single-pass type II membrane protein</topology>
    </subcellularLocation>
</comment>
<evidence type="ECO:0000313" key="8">
    <source>
        <dbReference type="EMBL" id="KAJ7947665.1"/>
    </source>
</evidence>